<accession>A0A7X6RYX6</accession>
<dbReference type="Pfam" id="PF02467">
    <property type="entry name" value="Whib"/>
    <property type="match status" value="1"/>
</dbReference>
<sequence>MPLSVVGSVASPTTPEGSDWNLSVEPSRFWIYEAKVRDCGIAPYFRQRGRCGTCGATIAEAGSGFCGDECARVFVVNHNWDLARFAAMHRDQHTCTRCGWQATSADPTQDLVVRHLEIPRSGNVRGRGCHQHLDNLETVCRMCDELDTSVVTVTTIDAPQEPIDPALFTTSPAVTALQPPHTTIQPHELDPGLCRQPSTAVEPEFWFTTINRREAQKICASCPVLTKCAKFALDMRVTDGVFAGVPLPGRRHARTLRERRQQLQELVDASLEHDVAHAHDDRSVRMEQAGA</sequence>
<proteinExistence type="predicted"/>
<dbReference type="Proteomes" id="UP000518188">
    <property type="component" value="Unassembled WGS sequence"/>
</dbReference>
<evidence type="ECO:0000313" key="2">
    <source>
        <dbReference type="EMBL" id="NKZ14979.1"/>
    </source>
</evidence>
<organism evidence="2 3">
    <name type="scientific">Mycolicibacterium septicum DSM 44393</name>
    <dbReference type="NCBI Taxonomy" id="1341646"/>
    <lineage>
        <taxon>Bacteria</taxon>
        <taxon>Bacillati</taxon>
        <taxon>Actinomycetota</taxon>
        <taxon>Actinomycetes</taxon>
        <taxon>Mycobacteriales</taxon>
        <taxon>Mycobacteriaceae</taxon>
        <taxon>Mycolicibacterium</taxon>
    </lineage>
</organism>
<feature type="domain" description="4Fe-4S Wbl-type" evidence="1">
    <location>
        <begin position="193"/>
        <end position="252"/>
    </location>
</feature>
<dbReference type="EMBL" id="JAAXPJ010000015">
    <property type="protein sequence ID" value="NKZ14979.1"/>
    <property type="molecule type" value="Genomic_DNA"/>
</dbReference>
<name>A0A7X6RYX6_9MYCO</name>
<protein>
    <recommendedName>
        <fullName evidence="1">4Fe-4S Wbl-type domain-containing protein</fullName>
    </recommendedName>
</protein>
<comment type="caution">
    <text evidence="2">The sequence shown here is derived from an EMBL/GenBank/DDBJ whole genome shotgun (WGS) entry which is preliminary data.</text>
</comment>
<dbReference type="InterPro" id="IPR034768">
    <property type="entry name" value="4FE4S_WBL"/>
</dbReference>
<evidence type="ECO:0000259" key="1">
    <source>
        <dbReference type="PROSITE" id="PS51674"/>
    </source>
</evidence>
<dbReference type="AlphaFoldDB" id="A0A7X6RYX6"/>
<evidence type="ECO:0000313" key="3">
    <source>
        <dbReference type="Proteomes" id="UP000518188"/>
    </source>
</evidence>
<reference evidence="2 3" key="1">
    <citation type="submission" date="2020-04" db="EMBL/GenBank/DDBJ databases">
        <title>MicrobeNet Type strains.</title>
        <authorList>
            <person name="Nicholson A.C."/>
        </authorList>
    </citation>
    <scope>NUCLEOTIDE SEQUENCE [LARGE SCALE GENOMIC DNA]</scope>
    <source>
        <strain evidence="2 3">ATCC 700731</strain>
    </source>
</reference>
<gene>
    <name evidence="2" type="ORF">HGA11_28815</name>
</gene>
<dbReference type="PROSITE" id="PS51674">
    <property type="entry name" value="4FE4S_WBL"/>
    <property type="match status" value="1"/>
</dbReference>